<feature type="region of interest" description="Disordered" evidence="2">
    <location>
        <begin position="280"/>
        <end position="339"/>
    </location>
</feature>
<dbReference type="EMBL" id="JAANIU010002291">
    <property type="protein sequence ID" value="KAG1565042.1"/>
    <property type="molecule type" value="Genomic_DNA"/>
</dbReference>
<organism evidence="3 4">
    <name type="scientific">Rhizopus delemar</name>
    <dbReference type="NCBI Taxonomy" id="936053"/>
    <lineage>
        <taxon>Eukaryota</taxon>
        <taxon>Fungi</taxon>
        <taxon>Fungi incertae sedis</taxon>
        <taxon>Mucoromycota</taxon>
        <taxon>Mucoromycotina</taxon>
        <taxon>Mucoromycetes</taxon>
        <taxon>Mucorales</taxon>
        <taxon>Mucorineae</taxon>
        <taxon>Rhizopodaceae</taxon>
        <taxon>Rhizopus</taxon>
    </lineage>
</organism>
<dbReference type="PANTHER" id="PTHR42048:SF1">
    <property type="entry name" value="ARS-BINDING PROTEIN 2"/>
    <property type="match status" value="1"/>
</dbReference>
<gene>
    <name evidence="3" type="ORF">G6F50_010442</name>
</gene>
<dbReference type="AlphaFoldDB" id="A0A9P6YVQ0"/>
<evidence type="ECO:0000313" key="3">
    <source>
        <dbReference type="EMBL" id="KAG1565042.1"/>
    </source>
</evidence>
<dbReference type="Pfam" id="PF09441">
    <property type="entry name" value="Abp2"/>
    <property type="match status" value="1"/>
</dbReference>
<feature type="compositionally biased region" description="Basic and acidic residues" evidence="2">
    <location>
        <begin position="370"/>
        <end position="411"/>
    </location>
</feature>
<dbReference type="InterPro" id="IPR018562">
    <property type="entry name" value="ARS-binding_2"/>
</dbReference>
<sequence length="616" mass="70786">MPSPDPFMFQQNIVNTPTMIDPYLLQQMGNNRIIANMPFQQPTPMPQAPVNQPMPQAAANSPMSLTKKSKGSNNTQQQAPQETSNPDPNDNSKGHLFHTIRPSPVQRNTASVIHKKKDEGQKPLFGFEKDIRMRQECADKYSALTVTGYNVSPDNIADGYVQFLIYHDSQYMGNIESVMNARRKISAVPKTNIHGINYTTWDLYCLIYRLHKRQIKNWSQLVSILGLENVSGRAQFAQRIKRWMHKYKVDCYFNYLLGNDYDFYDPDSIRNKSILSVNPSMKRKGKEKEEAAEGEELEPVAEVGYLKEDDADEVDEDEQKSIPLILPPGGRKRLKLNDDPEKYLQVAKSFIKRRKHDDSDTDESDDDDGNGDKSRINDSDKKNGKDKKDIDDEKDRDKKDKGVKKDADDNKSNANGQHNEEVEDEWEFENGIQIDNMSDREEQDQELEEEDDQKSDENISIAEENNENIRSYTLNRKAHNHLYEDEDEDGEDELEDELESTASSVGSPDISRAEVPKNEEIKLSKPCNNCDILEAEVTSLKKEIANLKSYISIIEENLSRQKEATETSQKYINQLLLEKLKLRGHYTKWRQKLAKDILNGPVLPEEEEEEEEEGKE</sequence>
<feature type="region of interest" description="Disordered" evidence="2">
    <location>
        <begin position="37"/>
        <end position="117"/>
    </location>
</feature>
<keyword evidence="1" id="KW-0175">Coiled coil</keyword>
<name>A0A9P6YVQ0_9FUNG</name>
<feature type="compositionally biased region" description="Acidic residues" evidence="2">
    <location>
        <begin position="309"/>
        <end position="318"/>
    </location>
</feature>
<evidence type="ECO:0000256" key="1">
    <source>
        <dbReference type="SAM" id="Coils"/>
    </source>
</evidence>
<evidence type="ECO:0000313" key="4">
    <source>
        <dbReference type="Proteomes" id="UP000740926"/>
    </source>
</evidence>
<feature type="compositionally biased region" description="Polar residues" evidence="2">
    <location>
        <begin position="49"/>
        <end position="91"/>
    </location>
</feature>
<feature type="region of interest" description="Disordered" evidence="2">
    <location>
        <begin position="353"/>
        <end position="518"/>
    </location>
</feature>
<dbReference type="PANTHER" id="PTHR42048">
    <property type="entry name" value="ARS-BINDING PROTEIN 2"/>
    <property type="match status" value="1"/>
</dbReference>
<protein>
    <submittedName>
        <fullName evidence="3">Uncharacterized protein</fullName>
    </submittedName>
</protein>
<evidence type="ECO:0000256" key="2">
    <source>
        <dbReference type="SAM" id="MobiDB-lite"/>
    </source>
</evidence>
<keyword evidence="4" id="KW-1185">Reference proteome</keyword>
<comment type="caution">
    <text evidence="3">The sequence shown here is derived from an EMBL/GenBank/DDBJ whole genome shotgun (WGS) entry which is preliminary data.</text>
</comment>
<feature type="coiled-coil region" evidence="1">
    <location>
        <begin position="530"/>
        <end position="557"/>
    </location>
</feature>
<proteinExistence type="predicted"/>
<dbReference type="GO" id="GO:0003688">
    <property type="term" value="F:DNA replication origin binding"/>
    <property type="evidence" value="ECO:0007669"/>
    <property type="project" value="TreeGrafter"/>
</dbReference>
<feature type="compositionally biased region" description="Acidic residues" evidence="2">
    <location>
        <begin position="484"/>
        <end position="499"/>
    </location>
</feature>
<feature type="compositionally biased region" description="Acidic residues" evidence="2">
    <location>
        <begin position="441"/>
        <end position="454"/>
    </location>
</feature>
<reference evidence="3 4" key="1">
    <citation type="journal article" date="2020" name="Microb. Genom.">
        <title>Genetic diversity of clinical and environmental Mucorales isolates obtained from an investigation of mucormycosis cases among solid organ transplant recipients.</title>
        <authorList>
            <person name="Nguyen M.H."/>
            <person name="Kaul D."/>
            <person name="Muto C."/>
            <person name="Cheng S.J."/>
            <person name="Richter R.A."/>
            <person name="Bruno V.M."/>
            <person name="Liu G."/>
            <person name="Beyhan S."/>
            <person name="Sundermann A.J."/>
            <person name="Mounaud S."/>
            <person name="Pasculle A.W."/>
            <person name="Nierman W.C."/>
            <person name="Driscoll E."/>
            <person name="Cumbie R."/>
            <person name="Clancy C.J."/>
            <person name="Dupont C.L."/>
        </authorList>
    </citation>
    <scope>NUCLEOTIDE SEQUENCE [LARGE SCALE GENOMIC DNA]</scope>
    <source>
        <strain evidence="3 4">GL24</strain>
    </source>
</reference>
<dbReference type="Proteomes" id="UP000740926">
    <property type="component" value="Unassembled WGS sequence"/>
</dbReference>
<feature type="compositionally biased region" description="Acidic residues" evidence="2">
    <location>
        <begin position="359"/>
        <end position="369"/>
    </location>
</feature>
<accession>A0A9P6YVQ0</accession>